<reference evidence="1" key="1">
    <citation type="submission" date="2014-11" db="EMBL/GenBank/DDBJ databases">
        <authorList>
            <person name="Amaro Gonzalez C."/>
        </authorList>
    </citation>
    <scope>NUCLEOTIDE SEQUENCE</scope>
</reference>
<dbReference type="AlphaFoldDB" id="A0A0E9RJ79"/>
<evidence type="ECO:0000313" key="1">
    <source>
        <dbReference type="EMBL" id="JAH29164.1"/>
    </source>
</evidence>
<reference evidence="1" key="2">
    <citation type="journal article" date="2015" name="Fish Shellfish Immunol.">
        <title>Early steps in the European eel (Anguilla anguilla)-Vibrio vulnificus interaction in the gills: Role of the RtxA13 toxin.</title>
        <authorList>
            <person name="Callol A."/>
            <person name="Pajuelo D."/>
            <person name="Ebbesson L."/>
            <person name="Teles M."/>
            <person name="MacKenzie S."/>
            <person name="Amaro C."/>
        </authorList>
    </citation>
    <scope>NUCLEOTIDE SEQUENCE</scope>
</reference>
<sequence>MGWYRQLQHFCSLNVLKDNGLFLGLTHLAEMCCLTTYSASVVKSFATR</sequence>
<name>A0A0E9RJ79_ANGAN</name>
<organism evidence="1">
    <name type="scientific">Anguilla anguilla</name>
    <name type="common">European freshwater eel</name>
    <name type="synonym">Muraena anguilla</name>
    <dbReference type="NCBI Taxonomy" id="7936"/>
    <lineage>
        <taxon>Eukaryota</taxon>
        <taxon>Metazoa</taxon>
        <taxon>Chordata</taxon>
        <taxon>Craniata</taxon>
        <taxon>Vertebrata</taxon>
        <taxon>Euteleostomi</taxon>
        <taxon>Actinopterygii</taxon>
        <taxon>Neopterygii</taxon>
        <taxon>Teleostei</taxon>
        <taxon>Anguilliformes</taxon>
        <taxon>Anguillidae</taxon>
        <taxon>Anguilla</taxon>
    </lineage>
</organism>
<dbReference type="EMBL" id="GBXM01079413">
    <property type="protein sequence ID" value="JAH29164.1"/>
    <property type="molecule type" value="Transcribed_RNA"/>
</dbReference>
<protein>
    <submittedName>
        <fullName evidence="1">Uncharacterized protein</fullName>
    </submittedName>
</protein>
<proteinExistence type="predicted"/>
<accession>A0A0E9RJ79</accession>